<dbReference type="AlphaFoldDB" id="A0A6A1W1H6"/>
<evidence type="ECO:0000259" key="1">
    <source>
        <dbReference type="Pfam" id="PF14576"/>
    </source>
</evidence>
<name>A0A6A1W1H6_9ROSI</name>
<dbReference type="GO" id="GO:0010088">
    <property type="term" value="P:phloem development"/>
    <property type="evidence" value="ECO:0007669"/>
    <property type="project" value="InterPro"/>
</dbReference>
<dbReference type="PANTHER" id="PTHR33232">
    <property type="entry name" value="PROTEIN SIEVE ELEMENT OCCLUSION B-LIKE"/>
    <property type="match status" value="1"/>
</dbReference>
<reference evidence="2 3" key="1">
    <citation type="journal article" date="2019" name="Plant Biotechnol. J.">
        <title>The red bayberry genome and genetic basis of sex determination.</title>
        <authorList>
            <person name="Jia H.M."/>
            <person name="Jia H.J."/>
            <person name="Cai Q.L."/>
            <person name="Wang Y."/>
            <person name="Zhao H.B."/>
            <person name="Yang W.F."/>
            <person name="Wang G.Y."/>
            <person name="Li Y.H."/>
            <person name="Zhan D.L."/>
            <person name="Shen Y.T."/>
            <person name="Niu Q.F."/>
            <person name="Chang L."/>
            <person name="Qiu J."/>
            <person name="Zhao L."/>
            <person name="Xie H.B."/>
            <person name="Fu W.Y."/>
            <person name="Jin J."/>
            <person name="Li X.W."/>
            <person name="Jiao Y."/>
            <person name="Zhou C.C."/>
            <person name="Tu T."/>
            <person name="Chai C.Y."/>
            <person name="Gao J.L."/>
            <person name="Fan L.J."/>
            <person name="van de Weg E."/>
            <person name="Wang J.Y."/>
            <person name="Gao Z.S."/>
        </authorList>
    </citation>
    <scope>NUCLEOTIDE SEQUENCE [LARGE SCALE GENOMIC DNA]</scope>
    <source>
        <tissue evidence="2">Leaves</tissue>
    </source>
</reference>
<dbReference type="Proteomes" id="UP000516437">
    <property type="component" value="Chromosome 3"/>
</dbReference>
<dbReference type="PANTHER" id="PTHR33232:SF18">
    <property type="entry name" value="PROTEIN SIEVE ELEMENT OCCLUSION B-LIKE"/>
    <property type="match status" value="1"/>
</dbReference>
<evidence type="ECO:0000313" key="2">
    <source>
        <dbReference type="EMBL" id="KAB1219089.1"/>
    </source>
</evidence>
<dbReference type="EMBL" id="RXIC02000021">
    <property type="protein sequence ID" value="KAB1219089.1"/>
    <property type="molecule type" value="Genomic_DNA"/>
</dbReference>
<organism evidence="2 3">
    <name type="scientific">Morella rubra</name>
    <name type="common">Chinese bayberry</name>
    <dbReference type="NCBI Taxonomy" id="262757"/>
    <lineage>
        <taxon>Eukaryota</taxon>
        <taxon>Viridiplantae</taxon>
        <taxon>Streptophyta</taxon>
        <taxon>Embryophyta</taxon>
        <taxon>Tracheophyta</taxon>
        <taxon>Spermatophyta</taxon>
        <taxon>Magnoliopsida</taxon>
        <taxon>eudicotyledons</taxon>
        <taxon>Gunneridae</taxon>
        <taxon>Pentapetalae</taxon>
        <taxon>rosids</taxon>
        <taxon>fabids</taxon>
        <taxon>Fagales</taxon>
        <taxon>Myricaceae</taxon>
        <taxon>Morella</taxon>
    </lineage>
</organism>
<protein>
    <recommendedName>
        <fullName evidence="1">Sieve element occlusion N-terminal domain-containing protein</fullName>
    </recommendedName>
</protein>
<gene>
    <name evidence="2" type="ORF">CJ030_MR3G018688</name>
</gene>
<comment type="caution">
    <text evidence="2">The sequence shown here is derived from an EMBL/GenBank/DDBJ whole genome shotgun (WGS) entry which is preliminary data.</text>
</comment>
<keyword evidence="3" id="KW-1185">Reference proteome</keyword>
<evidence type="ECO:0000313" key="3">
    <source>
        <dbReference type="Proteomes" id="UP000516437"/>
    </source>
</evidence>
<sequence length="123" mass="13029">MGSQGSVDTCGICFGLWGLLAPCPTSLLGPASQINGDTETSAFYSKAPRPSEVGKAIVELNNLVKATLELIDSIFELDNLSVHDPKDVPSLSTVIDRIPVDSYWAIITLAACTTHMCCISGNE</sequence>
<dbReference type="Pfam" id="PF14576">
    <property type="entry name" value="SEO_N"/>
    <property type="match status" value="1"/>
</dbReference>
<dbReference type="OrthoDB" id="10543662at2759"/>
<proteinExistence type="predicted"/>
<dbReference type="InterPro" id="IPR039299">
    <property type="entry name" value="SEOA"/>
</dbReference>
<feature type="domain" description="Sieve element occlusion N-terminal" evidence="1">
    <location>
        <begin position="56"/>
        <end position="120"/>
    </location>
</feature>
<accession>A0A6A1W1H6</accession>
<dbReference type="InterPro" id="IPR027942">
    <property type="entry name" value="SEO_N"/>
</dbReference>